<dbReference type="AlphaFoldDB" id="A0A1J5SGZ9"/>
<dbReference type="EMBL" id="MLJW01000036">
    <property type="protein sequence ID" value="OIR07658.1"/>
    <property type="molecule type" value="Genomic_DNA"/>
</dbReference>
<protein>
    <submittedName>
        <fullName evidence="1">Uncharacterized protein</fullName>
    </submittedName>
</protein>
<reference evidence="1" key="1">
    <citation type="submission" date="2016-10" db="EMBL/GenBank/DDBJ databases">
        <title>Sequence of Gallionella enrichment culture.</title>
        <authorList>
            <person name="Poehlein A."/>
            <person name="Muehling M."/>
            <person name="Daniel R."/>
        </authorList>
    </citation>
    <scope>NUCLEOTIDE SEQUENCE</scope>
</reference>
<name>A0A1J5SGZ9_9ZZZZ</name>
<evidence type="ECO:0000313" key="1">
    <source>
        <dbReference type="EMBL" id="OIR07658.1"/>
    </source>
</evidence>
<sequence>MSNPIPNFDHNLVIPPHLGNPTISADVSPYKCTSVELCEKFATSSKRIEILKGFILFRERLNIFGLVNGFQWLDGSFLEDVEIREQRSPNDLDLVTIYWGYDFTFQNNLIQNFPQFADSSLSKQTYLLDHYPFDAGHSPVVTVDLSRYWVQLFSHNRDAVWKGMLQIPLNTPNDDTQAKQFLNTK</sequence>
<gene>
    <name evidence="1" type="ORF">GALL_103230</name>
</gene>
<dbReference type="Pfam" id="PF22014">
    <property type="entry name" value="DUF6932"/>
    <property type="match status" value="1"/>
</dbReference>
<proteinExistence type="predicted"/>
<accession>A0A1J5SGZ9</accession>
<dbReference type="InterPro" id="IPR053860">
    <property type="entry name" value="DUF6932"/>
</dbReference>
<comment type="caution">
    <text evidence="1">The sequence shown here is derived from an EMBL/GenBank/DDBJ whole genome shotgun (WGS) entry which is preliminary data.</text>
</comment>
<organism evidence="1">
    <name type="scientific">mine drainage metagenome</name>
    <dbReference type="NCBI Taxonomy" id="410659"/>
    <lineage>
        <taxon>unclassified sequences</taxon>
        <taxon>metagenomes</taxon>
        <taxon>ecological metagenomes</taxon>
    </lineage>
</organism>